<feature type="region of interest" description="Disordered" evidence="1">
    <location>
        <begin position="64"/>
        <end position="119"/>
    </location>
</feature>
<evidence type="ECO:0000313" key="2">
    <source>
        <dbReference type="EMBL" id="WAQ82988.1"/>
    </source>
</evidence>
<dbReference type="GeneID" id="77808209"/>
<feature type="compositionally biased region" description="Polar residues" evidence="1">
    <location>
        <begin position="108"/>
        <end position="119"/>
    </location>
</feature>
<dbReference type="EMBL" id="CP110423">
    <property type="protein sequence ID" value="WAQ82988.1"/>
    <property type="molecule type" value="Genomic_DNA"/>
</dbReference>
<evidence type="ECO:0000256" key="1">
    <source>
        <dbReference type="SAM" id="MobiDB-lite"/>
    </source>
</evidence>
<organism evidence="2 3">
    <name type="scientific">Puccinia triticina</name>
    <dbReference type="NCBI Taxonomy" id="208348"/>
    <lineage>
        <taxon>Eukaryota</taxon>
        <taxon>Fungi</taxon>
        <taxon>Dikarya</taxon>
        <taxon>Basidiomycota</taxon>
        <taxon>Pucciniomycotina</taxon>
        <taxon>Pucciniomycetes</taxon>
        <taxon>Pucciniales</taxon>
        <taxon>Pucciniaceae</taxon>
        <taxon>Puccinia</taxon>
    </lineage>
</organism>
<reference evidence="2" key="1">
    <citation type="submission" date="2022-10" db="EMBL/GenBank/DDBJ databases">
        <title>Puccinia triticina Genome sequencing and assembly.</title>
        <authorList>
            <person name="Li C."/>
        </authorList>
    </citation>
    <scope>NUCLEOTIDE SEQUENCE</scope>
    <source>
        <strain evidence="2">Pt15</strain>
    </source>
</reference>
<keyword evidence="3" id="KW-1185">Reference proteome</keyword>
<dbReference type="Proteomes" id="UP001164743">
    <property type="component" value="Chromosome 3A"/>
</dbReference>
<name>A0ABY7CCN6_9BASI</name>
<protein>
    <submittedName>
        <fullName evidence="2">Uncharacterized protein</fullName>
    </submittedName>
</protein>
<accession>A0ABY7CCN6</accession>
<gene>
    <name evidence="2" type="ORF">PtA15_3A354</name>
</gene>
<evidence type="ECO:0000313" key="3">
    <source>
        <dbReference type="Proteomes" id="UP001164743"/>
    </source>
</evidence>
<proteinExistence type="predicted"/>
<dbReference type="RefSeq" id="XP_053018543.1">
    <property type="nucleotide sequence ID" value="XM_053167314.1"/>
</dbReference>
<feature type="compositionally biased region" description="Basic and acidic residues" evidence="1">
    <location>
        <begin position="96"/>
        <end position="107"/>
    </location>
</feature>
<sequence length="162" mass="17751">MAHRDKGARSRCTHCRKVTRSIITQPAVSPEDRQYRTHRHALDCGALDQTIDRWSPNHEQVLPITDQGQAVSAHHQRSPCAPKDGQKLIPSPDSSPDLRRPPNEEAHSNSQTRAKSTRLSCVSNTHVAQSSQIPVQLPAGWLRLLLGLPPAGSGGAPVYNPE</sequence>